<proteinExistence type="predicted"/>
<gene>
    <name evidence="3" type="ORF">MYCIT1_LOCUS32893</name>
</gene>
<keyword evidence="2" id="KW-1133">Transmembrane helix</keyword>
<sequence>MNQVCSTTYSPVESLLIPLLLTQPHSAMEMDLCDLLLAMKLEQSRKSENVIREECLIPAAHDEDSTMLEAHPSPCSNSSRSNSPLEEQPTHGCAFLQAIQNQVNDFPTTGGEYIETIFTHRQILITATQIRLPLAAPTFIVHLGVLAPSWNTTIPRPQDEKCAMPVLGRTPNMTEDGSGTSELKRLPKPLVSPPRPPRSLTAMQTIHRSSLSAAAQLAQDQADDKARKKAAKDITQSWMDRLQLISVIVRPEPVLAHFLFRAENAQTTFFASTEAGMLQVITDGTTVAGQVANSAFLAALVLHSWAAIISFLGAFFLVRFNLKEAKEEELEVGFAPGPDGYDHPISSQQSSVDHLKLQPVWTTNPHVEQVSRFKNLKPPTHLLGRCHSLCMLFTFAGFGLDLLGILAFAWGQNPVSVGVVTSISSLAFLRRSQCPRRTLRWTATAQKERPSSIPKPQSKAVAEWAADKELEPSVARWASTARKPPDRAIPVLKVLDRPLGVRTRPTLVKQSRVERFKDIWLREDTILDERKHLIGELNRGYYVDHARLIHAGHMGKTWLAPPGLILEDKALYLPNFKGKDLDKGEVKHTTIMCYGKITLLAIESTELSVLQTRSFVESVHPMFESNPLYQRVHINVQENILKALVVNLFLHNLRKKVPEELYGNCMLSSQNLEYLRGPMALDNKLVGYVYLIDENLKIRWAAGGDATMSELKALETCTAVLLNRLAEKQKKQPASPSP</sequence>
<dbReference type="PANTHER" id="PTHR28106:SF1">
    <property type="entry name" value="MITOCHONDRIAL ATPASE COMPLEX SUBUNIT ATP10"/>
    <property type="match status" value="1"/>
</dbReference>
<comment type="caution">
    <text evidence="3">The sequence shown here is derived from an EMBL/GenBank/DDBJ whole genome shotgun (WGS) entry which is preliminary data.</text>
</comment>
<accession>A0AAD2HT34</accession>
<dbReference type="Pfam" id="PF05176">
    <property type="entry name" value="ATP-synt_10"/>
    <property type="match status" value="1"/>
</dbReference>
<feature type="compositionally biased region" description="Low complexity" evidence="1">
    <location>
        <begin position="72"/>
        <end position="84"/>
    </location>
</feature>
<dbReference type="EMBL" id="CAVNYO010000444">
    <property type="protein sequence ID" value="CAK5281676.1"/>
    <property type="molecule type" value="Genomic_DNA"/>
</dbReference>
<keyword evidence="2" id="KW-0472">Membrane</keyword>
<dbReference type="AlphaFoldDB" id="A0AAD2HT34"/>
<evidence type="ECO:0000256" key="2">
    <source>
        <dbReference type="SAM" id="Phobius"/>
    </source>
</evidence>
<dbReference type="InterPro" id="IPR007849">
    <property type="entry name" value="ATP10"/>
</dbReference>
<keyword evidence="4" id="KW-1185">Reference proteome</keyword>
<keyword evidence="2" id="KW-0812">Transmembrane</keyword>
<dbReference type="GO" id="GO:0005743">
    <property type="term" value="C:mitochondrial inner membrane"/>
    <property type="evidence" value="ECO:0007669"/>
    <property type="project" value="TreeGrafter"/>
</dbReference>
<dbReference type="PANTHER" id="PTHR28106">
    <property type="entry name" value="MITOCHONDRIAL ATPASE COMPLEX SUBUNIT ATP10"/>
    <property type="match status" value="1"/>
</dbReference>
<feature type="region of interest" description="Disordered" evidence="1">
    <location>
        <begin position="67"/>
        <end position="88"/>
    </location>
</feature>
<dbReference type="Proteomes" id="UP001295794">
    <property type="component" value="Unassembled WGS sequence"/>
</dbReference>
<feature type="transmembrane region" description="Helical" evidence="2">
    <location>
        <begin position="382"/>
        <end position="408"/>
    </location>
</feature>
<evidence type="ECO:0000313" key="4">
    <source>
        <dbReference type="Proteomes" id="UP001295794"/>
    </source>
</evidence>
<reference evidence="3" key="1">
    <citation type="submission" date="2023-11" db="EMBL/GenBank/DDBJ databases">
        <authorList>
            <person name="De Vega J J."/>
            <person name="De Vega J J."/>
        </authorList>
    </citation>
    <scope>NUCLEOTIDE SEQUENCE</scope>
</reference>
<dbReference type="GO" id="GO:0033615">
    <property type="term" value="P:mitochondrial proton-transporting ATP synthase complex assembly"/>
    <property type="evidence" value="ECO:0007669"/>
    <property type="project" value="TreeGrafter"/>
</dbReference>
<evidence type="ECO:0000256" key="1">
    <source>
        <dbReference type="SAM" id="MobiDB-lite"/>
    </source>
</evidence>
<feature type="compositionally biased region" description="Polar residues" evidence="1">
    <location>
        <begin position="171"/>
        <end position="181"/>
    </location>
</feature>
<evidence type="ECO:0000313" key="3">
    <source>
        <dbReference type="EMBL" id="CAK5281676.1"/>
    </source>
</evidence>
<feature type="region of interest" description="Disordered" evidence="1">
    <location>
        <begin position="170"/>
        <end position="196"/>
    </location>
</feature>
<organism evidence="3 4">
    <name type="scientific">Mycena citricolor</name>
    <dbReference type="NCBI Taxonomy" id="2018698"/>
    <lineage>
        <taxon>Eukaryota</taxon>
        <taxon>Fungi</taxon>
        <taxon>Dikarya</taxon>
        <taxon>Basidiomycota</taxon>
        <taxon>Agaricomycotina</taxon>
        <taxon>Agaricomycetes</taxon>
        <taxon>Agaricomycetidae</taxon>
        <taxon>Agaricales</taxon>
        <taxon>Marasmiineae</taxon>
        <taxon>Mycenaceae</taxon>
        <taxon>Mycena</taxon>
    </lineage>
</organism>
<name>A0AAD2HT34_9AGAR</name>
<protein>
    <submittedName>
        <fullName evidence="3">Uncharacterized protein</fullName>
    </submittedName>
</protein>
<feature type="transmembrane region" description="Helical" evidence="2">
    <location>
        <begin position="295"/>
        <end position="318"/>
    </location>
</feature>